<sequence>MTVRELIMILVEETANLDTEIKLRLFSAEDSNFTLKNLEIEHSSDKLIIIQEEQE</sequence>
<evidence type="ECO:0000313" key="1">
    <source>
        <dbReference type="EMBL" id="QJA92489.1"/>
    </source>
</evidence>
<accession>A0A6M3LDR0</accession>
<name>A0A6M3LDR0_9ZZZZ</name>
<dbReference type="AlphaFoldDB" id="A0A6M3LDR0"/>
<protein>
    <submittedName>
        <fullName evidence="1">Uncharacterized protein</fullName>
    </submittedName>
</protein>
<organism evidence="1">
    <name type="scientific">viral metagenome</name>
    <dbReference type="NCBI Taxonomy" id="1070528"/>
    <lineage>
        <taxon>unclassified sequences</taxon>
        <taxon>metagenomes</taxon>
        <taxon>organismal metagenomes</taxon>
    </lineage>
</organism>
<gene>
    <name evidence="1" type="ORF">MM415B04643_0006</name>
</gene>
<proteinExistence type="predicted"/>
<reference evidence="1" key="1">
    <citation type="submission" date="2020-03" db="EMBL/GenBank/DDBJ databases">
        <title>The deep terrestrial virosphere.</title>
        <authorList>
            <person name="Holmfeldt K."/>
            <person name="Nilsson E."/>
            <person name="Simone D."/>
            <person name="Lopez-Fernandez M."/>
            <person name="Wu X."/>
            <person name="de Brujin I."/>
            <person name="Lundin D."/>
            <person name="Andersson A."/>
            <person name="Bertilsson S."/>
            <person name="Dopson M."/>
        </authorList>
    </citation>
    <scope>NUCLEOTIDE SEQUENCE</scope>
    <source>
        <strain evidence="1">MM415B04643</strain>
    </source>
</reference>
<dbReference type="EMBL" id="MT143071">
    <property type="protein sequence ID" value="QJA92489.1"/>
    <property type="molecule type" value="Genomic_DNA"/>
</dbReference>